<dbReference type="PROSITE" id="PS00818">
    <property type="entry name" value="DPS_1"/>
    <property type="match status" value="1"/>
</dbReference>
<dbReference type="Pfam" id="PF00210">
    <property type="entry name" value="Ferritin"/>
    <property type="match status" value="1"/>
</dbReference>
<protein>
    <submittedName>
        <fullName evidence="4">DNA starvation/stationary phase protection protein</fullName>
    </submittedName>
</protein>
<dbReference type="InterPro" id="IPR023188">
    <property type="entry name" value="DPS_DNA-bd_CS"/>
</dbReference>
<dbReference type="GO" id="GO:0008199">
    <property type="term" value="F:ferric iron binding"/>
    <property type="evidence" value="ECO:0007669"/>
    <property type="project" value="InterPro"/>
</dbReference>
<evidence type="ECO:0000256" key="1">
    <source>
        <dbReference type="ARBA" id="ARBA00009497"/>
    </source>
</evidence>
<dbReference type="GO" id="GO:0016722">
    <property type="term" value="F:oxidoreductase activity, acting on metal ions"/>
    <property type="evidence" value="ECO:0007669"/>
    <property type="project" value="InterPro"/>
</dbReference>
<dbReference type="EMBL" id="MSZX01000002">
    <property type="protein sequence ID" value="OPA80289.1"/>
    <property type="molecule type" value="Genomic_DNA"/>
</dbReference>
<dbReference type="PIRSF" id="PIRSF005900">
    <property type="entry name" value="Dps"/>
    <property type="match status" value="1"/>
</dbReference>
<gene>
    <name evidence="4" type="ORF">BVG16_06020</name>
</gene>
<dbReference type="STRING" id="1324314.BVG16_06020"/>
<evidence type="ECO:0000313" key="4">
    <source>
        <dbReference type="EMBL" id="OPA80289.1"/>
    </source>
</evidence>
<proteinExistence type="inferred from homology"/>
<dbReference type="Gene3D" id="1.20.1260.10">
    <property type="match status" value="1"/>
</dbReference>
<dbReference type="AlphaFoldDB" id="A0A1T2XK94"/>
<dbReference type="RefSeq" id="WP_078497637.1">
    <property type="nucleotide sequence ID" value="NZ_MSZX01000002.1"/>
</dbReference>
<accession>A0A1T2XK94</accession>
<name>A0A1T2XK94_9BACL</name>
<organism evidence="4 5">
    <name type="scientific">Paenibacillus selenitireducens</name>
    <dbReference type="NCBI Taxonomy" id="1324314"/>
    <lineage>
        <taxon>Bacteria</taxon>
        <taxon>Bacillati</taxon>
        <taxon>Bacillota</taxon>
        <taxon>Bacilli</taxon>
        <taxon>Bacillales</taxon>
        <taxon>Paenibacillaceae</taxon>
        <taxon>Paenibacillus</taxon>
    </lineage>
</organism>
<dbReference type="Proteomes" id="UP000190188">
    <property type="component" value="Unassembled WGS sequence"/>
</dbReference>
<feature type="domain" description="Ferritin/DPS" evidence="3">
    <location>
        <begin position="10"/>
        <end position="147"/>
    </location>
</feature>
<comment type="similarity">
    <text evidence="1 2">Belongs to the Dps family.</text>
</comment>
<dbReference type="InterPro" id="IPR002177">
    <property type="entry name" value="DPS_DNA-bd"/>
</dbReference>
<dbReference type="PANTHER" id="PTHR42932:SF1">
    <property type="entry name" value="GENERAL STRESS PROTEIN 20U"/>
    <property type="match status" value="1"/>
</dbReference>
<reference evidence="4 5" key="1">
    <citation type="submission" date="2017-01" db="EMBL/GenBank/DDBJ databases">
        <title>Genome analysis of Paenibacillus selenitrireducens ES3-24.</title>
        <authorList>
            <person name="Xu D."/>
            <person name="Yao R."/>
            <person name="Zheng S."/>
        </authorList>
    </citation>
    <scope>NUCLEOTIDE SEQUENCE [LARGE SCALE GENOMIC DNA]</scope>
    <source>
        <strain evidence="4 5">ES3-24</strain>
    </source>
</reference>
<dbReference type="InterPro" id="IPR008331">
    <property type="entry name" value="Ferritin_DPS_dom"/>
</dbReference>
<evidence type="ECO:0000256" key="2">
    <source>
        <dbReference type="RuleBase" id="RU003875"/>
    </source>
</evidence>
<sequence>MSNSNNQVVDVLNKQLANWNILFVKLHNFHWYVKGEQFFTLHERFEEYYNESATYVDDLAERILTLQGNPLATMKEYLATATIQEATGKETPKDMVASIKADFETVIAELKAGMDVAQGAEDEASSDMLLGIKGTLEKHVWMLRAFLA</sequence>
<evidence type="ECO:0000259" key="3">
    <source>
        <dbReference type="Pfam" id="PF00210"/>
    </source>
</evidence>
<dbReference type="PRINTS" id="PR01346">
    <property type="entry name" value="HELNAPAPROT"/>
</dbReference>
<keyword evidence="5" id="KW-1185">Reference proteome</keyword>
<dbReference type="CDD" id="cd01043">
    <property type="entry name" value="DPS"/>
    <property type="match status" value="1"/>
</dbReference>
<dbReference type="SUPFAM" id="SSF47240">
    <property type="entry name" value="Ferritin-like"/>
    <property type="match status" value="1"/>
</dbReference>
<dbReference type="InterPro" id="IPR009078">
    <property type="entry name" value="Ferritin-like_SF"/>
</dbReference>
<dbReference type="PANTHER" id="PTHR42932">
    <property type="entry name" value="GENERAL STRESS PROTEIN 20U"/>
    <property type="match status" value="1"/>
</dbReference>
<evidence type="ECO:0000313" key="5">
    <source>
        <dbReference type="Proteomes" id="UP000190188"/>
    </source>
</evidence>
<comment type="caution">
    <text evidence="4">The sequence shown here is derived from an EMBL/GenBank/DDBJ whole genome shotgun (WGS) entry which is preliminary data.</text>
</comment>
<dbReference type="OrthoDB" id="9797023at2"/>
<dbReference type="InterPro" id="IPR012347">
    <property type="entry name" value="Ferritin-like"/>
</dbReference>